<organism evidence="3 4">
    <name type="scientific">Ruegeria intermedia</name>
    <dbReference type="NCBI Taxonomy" id="996115"/>
    <lineage>
        <taxon>Bacteria</taxon>
        <taxon>Pseudomonadati</taxon>
        <taxon>Pseudomonadota</taxon>
        <taxon>Alphaproteobacteria</taxon>
        <taxon>Rhodobacterales</taxon>
        <taxon>Roseobacteraceae</taxon>
        <taxon>Ruegeria</taxon>
    </lineage>
</organism>
<name>A0A1M4XY02_9RHOB</name>
<proteinExistence type="predicted"/>
<feature type="signal peptide" evidence="2">
    <location>
        <begin position="1"/>
        <end position="47"/>
    </location>
</feature>
<dbReference type="SUPFAM" id="SSF69318">
    <property type="entry name" value="Integrin alpha N-terminal domain"/>
    <property type="match status" value="1"/>
</dbReference>
<evidence type="ECO:0000256" key="2">
    <source>
        <dbReference type="SAM" id="SignalP"/>
    </source>
</evidence>
<keyword evidence="4" id="KW-1185">Reference proteome</keyword>
<evidence type="ECO:0000256" key="1">
    <source>
        <dbReference type="ARBA" id="ARBA00022729"/>
    </source>
</evidence>
<accession>A0A1M4XY02</accession>
<reference evidence="3 4" key="1">
    <citation type="submission" date="2016-11" db="EMBL/GenBank/DDBJ databases">
        <authorList>
            <person name="Varghese N."/>
            <person name="Submissions S."/>
        </authorList>
    </citation>
    <scope>NUCLEOTIDE SEQUENCE [LARGE SCALE GENOMIC DNA]</scope>
    <source>
        <strain evidence="3 4">DSM 29341</strain>
    </source>
</reference>
<sequence>MRRRMPRSSGGMRCGFKSPRPAVRFWPCRVRGALMVASLWLAGPALAAETIATARYTDPTTRYPHGVLGDRIEWGSIELTLSGGTRRIFTLPDHLVFEDLAPRVVDVTGDGLPEVITVESDAQHGARLAIYGPHGRMAATPHIGTRFRWLAPVSAADLDGDGHIEIAYVDRPHLAKILRIWRLAGGQLSEISALPGLTNHRIGDDFISGGLRTCDGQPELIVASADWQRIIAIHHEDGWRTRDLGPLTDDNSLARALTC</sequence>
<dbReference type="EMBL" id="FQVK01000013">
    <property type="protein sequence ID" value="SHE98216.1"/>
    <property type="molecule type" value="Genomic_DNA"/>
</dbReference>
<dbReference type="Proteomes" id="UP000325134">
    <property type="component" value="Unassembled WGS sequence"/>
</dbReference>
<evidence type="ECO:0000313" key="3">
    <source>
        <dbReference type="EMBL" id="SHE98216.1"/>
    </source>
</evidence>
<dbReference type="InterPro" id="IPR013517">
    <property type="entry name" value="FG-GAP"/>
</dbReference>
<gene>
    <name evidence="3" type="ORF">SAMN05444279_11347</name>
</gene>
<dbReference type="InterPro" id="IPR028994">
    <property type="entry name" value="Integrin_alpha_N"/>
</dbReference>
<dbReference type="Pfam" id="PF13517">
    <property type="entry name" value="FG-GAP_3"/>
    <property type="match status" value="1"/>
</dbReference>
<feature type="chain" id="PRO_5012861095" evidence="2">
    <location>
        <begin position="48"/>
        <end position="259"/>
    </location>
</feature>
<dbReference type="AlphaFoldDB" id="A0A1M4XY02"/>
<evidence type="ECO:0000313" key="4">
    <source>
        <dbReference type="Proteomes" id="UP000325134"/>
    </source>
</evidence>
<protein>
    <submittedName>
        <fullName evidence="3">Repeat domain-containing protein</fullName>
    </submittedName>
</protein>
<keyword evidence="1 2" id="KW-0732">Signal</keyword>